<dbReference type="EMBL" id="JBHRWW010000016">
    <property type="protein sequence ID" value="MFC3690094.1"/>
    <property type="molecule type" value="Genomic_DNA"/>
</dbReference>
<sequence length="230" mass="23625">MLAAPAVTDLRAATTRSGAAAAAAAPGAPPADPSHVWYVSYGSNLLRERFEVYLLGGTVAGLDRTYPGGPGTAPASAERPVVLPGRLRFGHDAPQWGGGGVAFWDPDGHGPGVLARAWRVTLRQYLEVVHLENGGTARLAAPWPDRVLADGGAVLDEGWYGRLVVVGALDGEPALTFTAPAPAAVPPGPPSSRYAGVVARGLVETFGAPARGGLDDGGARRYLRAAYSEG</sequence>
<evidence type="ECO:0000313" key="2">
    <source>
        <dbReference type="Proteomes" id="UP001595685"/>
    </source>
</evidence>
<proteinExistence type="predicted"/>
<accession>A0ABV7WL33</accession>
<evidence type="ECO:0000313" key="1">
    <source>
        <dbReference type="EMBL" id="MFC3690094.1"/>
    </source>
</evidence>
<reference evidence="2" key="1">
    <citation type="journal article" date="2019" name="Int. J. Syst. Evol. Microbiol.">
        <title>The Global Catalogue of Microorganisms (GCM) 10K type strain sequencing project: providing services to taxonomists for standard genome sequencing and annotation.</title>
        <authorList>
            <consortium name="The Broad Institute Genomics Platform"/>
            <consortium name="The Broad Institute Genome Sequencing Center for Infectious Disease"/>
            <person name="Wu L."/>
            <person name="Ma J."/>
        </authorList>
    </citation>
    <scope>NUCLEOTIDE SEQUENCE [LARGE SCALE GENOMIC DNA]</scope>
    <source>
        <strain evidence="2">NCAIM B.02333</strain>
    </source>
</reference>
<dbReference type="Gene3D" id="3.10.490.10">
    <property type="entry name" value="Gamma-glutamyl cyclotransferase-like"/>
    <property type="match status" value="1"/>
</dbReference>
<dbReference type="Proteomes" id="UP001595685">
    <property type="component" value="Unassembled WGS sequence"/>
</dbReference>
<gene>
    <name evidence="1" type="ORF">ACFOLH_17240</name>
</gene>
<comment type="caution">
    <text evidence="1">The sequence shown here is derived from an EMBL/GenBank/DDBJ whole genome shotgun (WGS) entry which is preliminary data.</text>
</comment>
<keyword evidence="2" id="KW-1185">Reference proteome</keyword>
<organism evidence="1 2">
    <name type="scientific">Aquipuribacter hungaricus</name>
    <dbReference type="NCBI Taxonomy" id="545624"/>
    <lineage>
        <taxon>Bacteria</taxon>
        <taxon>Bacillati</taxon>
        <taxon>Actinomycetota</taxon>
        <taxon>Actinomycetes</taxon>
        <taxon>Micrococcales</taxon>
        <taxon>Intrasporangiaceae</taxon>
        <taxon>Aquipuribacter</taxon>
    </lineage>
</organism>
<dbReference type="RefSeq" id="WP_340291287.1">
    <property type="nucleotide sequence ID" value="NZ_JBBEOI010000036.1"/>
</dbReference>
<protein>
    <submittedName>
        <fullName evidence="1">Histone deacetylase</fullName>
    </submittedName>
</protein>
<name>A0ABV7WL33_9MICO</name>